<protein>
    <submittedName>
        <fullName evidence="2">Uncharacterized protein</fullName>
    </submittedName>
</protein>
<dbReference type="Proteomes" id="UP001152523">
    <property type="component" value="Unassembled WGS sequence"/>
</dbReference>
<organism evidence="2 3">
    <name type="scientific">Cuscuta epithymum</name>
    <dbReference type="NCBI Taxonomy" id="186058"/>
    <lineage>
        <taxon>Eukaryota</taxon>
        <taxon>Viridiplantae</taxon>
        <taxon>Streptophyta</taxon>
        <taxon>Embryophyta</taxon>
        <taxon>Tracheophyta</taxon>
        <taxon>Spermatophyta</taxon>
        <taxon>Magnoliopsida</taxon>
        <taxon>eudicotyledons</taxon>
        <taxon>Gunneridae</taxon>
        <taxon>Pentapetalae</taxon>
        <taxon>asterids</taxon>
        <taxon>lamiids</taxon>
        <taxon>Solanales</taxon>
        <taxon>Convolvulaceae</taxon>
        <taxon>Cuscuteae</taxon>
        <taxon>Cuscuta</taxon>
        <taxon>Cuscuta subgen. Cuscuta</taxon>
    </lineage>
</organism>
<feature type="region of interest" description="Disordered" evidence="1">
    <location>
        <begin position="18"/>
        <end position="47"/>
    </location>
</feature>
<accession>A0AAV0D7P0</accession>
<dbReference type="AlphaFoldDB" id="A0AAV0D7P0"/>
<gene>
    <name evidence="2" type="ORF">CEPIT_LOCUS13103</name>
</gene>
<sequence>MILDEAIGMLKNNAPDPAKLPVASTGGVRRREAAEYGGRRQPCSDTTVGSRFLSSSGLQPFCYTLTHHPRLDHNTTPSFFSTTKVFSLTLSHKGNGEEEEGHCSL</sequence>
<evidence type="ECO:0000313" key="3">
    <source>
        <dbReference type="Proteomes" id="UP001152523"/>
    </source>
</evidence>
<comment type="caution">
    <text evidence="2">The sequence shown here is derived from an EMBL/GenBank/DDBJ whole genome shotgun (WGS) entry which is preliminary data.</text>
</comment>
<evidence type="ECO:0000313" key="2">
    <source>
        <dbReference type="EMBL" id="CAH9095022.1"/>
    </source>
</evidence>
<evidence type="ECO:0000256" key="1">
    <source>
        <dbReference type="SAM" id="MobiDB-lite"/>
    </source>
</evidence>
<reference evidence="2" key="1">
    <citation type="submission" date="2022-07" db="EMBL/GenBank/DDBJ databases">
        <authorList>
            <person name="Macas J."/>
            <person name="Novak P."/>
            <person name="Neumann P."/>
        </authorList>
    </citation>
    <scope>NUCLEOTIDE SEQUENCE</scope>
</reference>
<name>A0AAV0D7P0_9ASTE</name>
<dbReference type="EMBL" id="CAMAPF010000083">
    <property type="protein sequence ID" value="CAH9095022.1"/>
    <property type="molecule type" value="Genomic_DNA"/>
</dbReference>
<feature type="compositionally biased region" description="Basic and acidic residues" evidence="1">
    <location>
        <begin position="29"/>
        <end position="38"/>
    </location>
</feature>
<keyword evidence="3" id="KW-1185">Reference proteome</keyword>
<proteinExistence type="predicted"/>